<dbReference type="GO" id="GO:0003700">
    <property type="term" value="F:DNA-binding transcription factor activity"/>
    <property type="evidence" value="ECO:0007669"/>
    <property type="project" value="InterPro"/>
</dbReference>
<dbReference type="InterPro" id="IPR023485">
    <property type="entry name" value="Ptyr_pPase"/>
</dbReference>
<dbReference type="EMBL" id="FTOM01000002">
    <property type="protein sequence ID" value="SIS65326.1"/>
    <property type="molecule type" value="Genomic_DNA"/>
</dbReference>
<protein>
    <submittedName>
        <fullName evidence="3">Transcriptional regulator, ArsR family</fullName>
    </submittedName>
</protein>
<dbReference type="RefSeq" id="WP_076363895.1">
    <property type="nucleotide sequence ID" value="NZ_FTOM01000002.1"/>
</dbReference>
<dbReference type="Pfam" id="PF01451">
    <property type="entry name" value="LMWPc"/>
    <property type="match status" value="1"/>
</dbReference>
<dbReference type="CDD" id="cd00090">
    <property type="entry name" value="HTH_ARSR"/>
    <property type="match status" value="1"/>
</dbReference>
<dbReference type="InterPro" id="IPR036390">
    <property type="entry name" value="WH_DNA-bd_sf"/>
</dbReference>
<evidence type="ECO:0000259" key="2">
    <source>
        <dbReference type="PROSITE" id="PS50987"/>
    </source>
</evidence>
<dbReference type="AlphaFoldDB" id="A0A1N7KUZ9"/>
<dbReference type="Gene3D" id="3.40.50.2300">
    <property type="match status" value="1"/>
</dbReference>
<keyword evidence="4" id="KW-1185">Reference proteome</keyword>
<proteinExistence type="predicted"/>
<evidence type="ECO:0000256" key="1">
    <source>
        <dbReference type="ARBA" id="ARBA00022849"/>
    </source>
</evidence>
<dbReference type="SUPFAM" id="SSF46785">
    <property type="entry name" value="Winged helix' DNA-binding domain"/>
    <property type="match status" value="1"/>
</dbReference>
<dbReference type="SMART" id="SM00226">
    <property type="entry name" value="LMWPc"/>
    <property type="match status" value="1"/>
</dbReference>
<feature type="domain" description="HTH arsR-type" evidence="2">
    <location>
        <begin position="1"/>
        <end position="95"/>
    </location>
</feature>
<evidence type="ECO:0000313" key="4">
    <source>
        <dbReference type="Proteomes" id="UP000186098"/>
    </source>
</evidence>
<dbReference type="Gene3D" id="1.10.10.10">
    <property type="entry name" value="Winged helix-like DNA-binding domain superfamily/Winged helix DNA-binding domain"/>
    <property type="match status" value="1"/>
</dbReference>
<dbReference type="InterPro" id="IPR036388">
    <property type="entry name" value="WH-like_DNA-bd_sf"/>
</dbReference>
<dbReference type="SMART" id="SM00418">
    <property type="entry name" value="HTH_ARSR"/>
    <property type="match status" value="1"/>
</dbReference>
<dbReference type="OrthoDB" id="9793058at2"/>
<dbReference type="PANTHER" id="PTHR43428">
    <property type="entry name" value="ARSENATE REDUCTASE"/>
    <property type="match status" value="1"/>
</dbReference>
<evidence type="ECO:0000313" key="3">
    <source>
        <dbReference type="EMBL" id="SIS65326.1"/>
    </source>
</evidence>
<keyword evidence="1" id="KW-0059">Arsenical resistance</keyword>
<dbReference type="PROSITE" id="PS50987">
    <property type="entry name" value="HTH_ARSR_2"/>
    <property type="match status" value="1"/>
</dbReference>
<organism evidence="3 4">
    <name type="scientific">Phaeovulum vinaykumarii</name>
    <dbReference type="NCBI Taxonomy" id="407234"/>
    <lineage>
        <taxon>Bacteria</taxon>
        <taxon>Pseudomonadati</taxon>
        <taxon>Pseudomonadota</taxon>
        <taxon>Alphaproteobacteria</taxon>
        <taxon>Rhodobacterales</taxon>
        <taxon>Paracoccaceae</taxon>
        <taxon>Phaeovulum</taxon>
    </lineage>
</organism>
<dbReference type="SUPFAM" id="SSF52788">
    <property type="entry name" value="Phosphotyrosine protein phosphatases I"/>
    <property type="match status" value="1"/>
</dbReference>
<dbReference type="CDD" id="cd16345">
    <property type="entry name" value="LMWP_ArsC"/>
    <property type="match status" value="1"/>
</dbReference>
<dbReference type="GO" id="GO:0046685">
    <property type="term" value="P:response to arsenic-containing substance"/>
    <property type="evidence" value="ECO:0007669"/>
    <property type="project" value="UniProtKB-KW"/>
</dbReference>
<dbReference type="InterPro" id="IPR036196">
    <property type="entry name" value="Ptyr_pPase_sf"/>
</dbReference>
<reference evidence="4" key="1">
    <citation type="submission" date="2017-01" db="EMBL/GenBank/DDBJ databases">
        <authorList>
            <person name="Varghese N."/>
            <person name="Submissions S."/>
        </authorList>
    </citation>
    <scope>NUCLEOTIDE SEQUENCE [LARGE SCALE GENOMIC DNA]</scope>
    <source>
        <strain evidence="4">DSM 18714</strain>
    </source>
</reference>
<dbReference type="InterPro" id="IPR011991">
    <property type="entry name" value="ArsR-like_HTH"/>
</dbReference>
<name>A0A1N7KUZ9_9RHOB</name>
<dbReference type="Proteomes" id="UP000186098">
    <property type="component" value="Unassembled WGS sequence"/>
</dbReference>
<dbReference type="STRING" id="407234.SAMN05421795_102188"/>
<dbReference type="PRINTS" id="PR00778">
    <property type="entry name" value="HTHARSR"/>
</dbReference>
<accession>A0A1N7KUZ9</accession>
<dbReference type="Pfam" id="PF12840">
    <property type="entry name" value="HTH_20"/>
    <property type="match status" value="1"/>
</dbReference>
<gene>
    <name evidence="3" type="ORF">SAMN05421795_102188</name>
</gene>
<sequence length="284" mass="30798">MEQNDAAHAFATLGHRDRLAVFRLLMRFAPRGVRPTEMAAALGLRPNTLSHHLSDLVAAGLVGVERQGRSLFYSVNLAAAQGLIGYLALDVGRARPDLLGALHRPERETPAMNDRTWNVLFICSGNSARSLFAEALLRDLGRGRFRAFSAGVRPGRGPNPFALEVLARNGHDTAPLRAKDIAEFQTPDAPVMDFVFTVCDTAAAEECPPWPGQPITGHWGLPDPVKATGTDAEKALVFARTYGAMHRRIAAFVELPFASLDRMSLQARVDALGDDIPAEEGDRA</sequence>
<dbReference type="PANTHER" id="PTHR43428:SF1">
    <property type="entry name" value="ARSENATE REDUCTASE"/>
    <property type="match status" value="1"/>
</dbReference>
<dbReference type="InterPro" id="IPR001845">
    <property type="entry name" value="HTH_ArsR_DNA-bd_dom"/>
</dbReference>